<feature type="domain" description="HTH tetR-type" evidence="3">
    <location>
        <begin position="9"/>
        <end position="69"/>
    </location>
</feature>
<evidence type="ECO:0000256" key="1">
    <source>
        <dbReference type="ARBA" id="ARBA00023125"/>
    </source>
</evidence>
<dbReference type="SUPFAM" id="SSF48498">
    <property type="entry name" value="Tetracyclin repressor-like, C-terminal domain"/>
    <property type="match status" value="1"/>
</dbReference>
<dbReference type="PRINTS" id="PR00455">
    <property type="entry name" value="HTHTETR"/>
</dbReference>
<dbReference type="InterPro" id="IPR050109">
    <property type="entry name" value="HTH-type_TetR-like_transc_reg"/>
</dbReference>
<dbReference type="RefSeq" id="WP_017839880.1">
    <property type="nucleotide sequence ID" value="NZ_CP035467.1"/>
</dbReference>
<dbReference type="AlphaFoldDB" id="A0A4P9UPY0"/>
<proteinExistence type="predicted"/>
<dbReference type="Pfam" id="PF00440">
    <property type="entry name" value="TetR_N"/>
    <property type="match status" value="1"/>
</dbReference>
<dbReference type="KEGG" id="mbur:EQU24_08595"/>
<dbReference type="GO" id="GO:0003700">
    <property type="term" value="F:DNA-binding transcription factor activity"/>
    <property type="evidence" value="ECO:0007669"/>
    <property type="project" value="TreeGrafter"/>
</dbReference>
<dbReference type="EMBL" id="CP035467">
    <property type="protein sequence ID" value="QCW82291.1"/>
    <property type="molecule type" value="Genomic_DNA"/>
</dbReference>
<dbReference type="PANTHER" id="PTHR30055">
    <property type="entry name" value="HTH-TYPE TRANSCRIPTIONAL REGULATOR RUTR"/>
    <property type="match status" value="1"/>
</dbReference>
<protein>
    <submittedName>
        <fullName evidence="4">TetR/AcrR family transcriptional regulator</fullName>
    </submittedName>
</protein>
<dbReference type="InterPro" id="IPR009057">
    <property type="entry name" value="Homeodomain-like_sf"/>
</dbReference>
<dbReference type="SUPFAM" id="SSF46689">
    <property type="entry name" value="Homeodomain-like"/>
    <property type="match status" value="1"/>
</dbReference>
<keyword evidence="5" id="KW-1185">Reference proteome</keyword>
<evidence type="ECO:0000313" key="4">
    <source>
        <dbReference type="EMBL" id="QCW82291.1"/>
    </source>
</evidence>
<dbReference type="PROSITE" id="PS50977">
    <property type="entry name" value="HTH_TETR_2"/>
    <property type="match status" value="1"/>
</dbReference>
<dbReference type="InterPro" id="IPR036271">
    <property type="entry name" value="Tet_transcr_reg_TetR-rel_C_sf"/>
</dbReference>
<dbReference type="Gene3D" id="1.10.10.60">
    <property type="entry name" value="Homeodomain-like"/>
    <property type="match status" value="1"/>
</dbReference>
<dbReference type="STRING" id="675511.GCA_000341735_01307"/>
<accession>A0A4P9UPY0</accession>
<reference evidence="5" key="1">
    <citation type="journal article" date="2019" name="J. Bacteriol.">
        <title>A Mutagenic Screen Identifies a TonB-Dependent Receptor Required for the Lanthanide Metal Switch in the Type I Methanotroph 'Methylotuvimicrobium buryatense' 5GB1C.</title>
        <authorList>
            <person name="Groom J.D."/>
            <person name="Ford S.M."/>
            <person name="Pesesky M.W."/>
            <person name="Lidstrom M.E."/>
        </authorList>
    </citation>
    <scope>NUCLEOTIDE SEQUENCE [LARGE SCALE GENOMIC DNA]</scope>
    <source>
        <strain evidence="5">5GB1C</strain>
    </source>
</reference>
<gene>
    <name evidence="4" type="ORF">EQU24_08595</name>
</gene>
<dbReference type="PANTHER" id="PTHR30055:SF235">
    <property type="entry name" value="TRANSCRIPTIONAL REGULATORY PROTEIN"/>
    <property type="match status" value="1"/>
</dbReference>
<evidence type="ECO:0000256" key="2">
    <source>
        <dbReference type="PROSITE-ProRule" id="PRU00335"/>
    </source>
</evidence>
<dbReference type="Pfam" id="PF09209">
    <property type="entry name" value="CecR_C"/>
    <property type="match status" value="1"/>
</dbReference>
<evidence type="ECO:0000313" key="5">
    <source>
        <dbReference type="Proteomes" id="UP000305881"/>
    </source>
</evidence>
<feature type="DNA-binding region" description="H-T-H motif" evidence="2">
    <location>
        <begin position="32"/>
        <end position="51"/>
    </location>
</feature>
<dbReference type="Gene3D" id="1.10.357.10">
    <property type="entry name" value="Tetracycline Repressor, domain 2"/>
    <property type="match status" value="1"/>
</dbReference>
<dbReference type="InterPro" id="IPR015292">
    <property type="entry name" value="Tscrpt_reg_YbiH_C"/>
</dbReference>
<dbReference type="Proteomes" id="UP000305881">
    <property type="component" value="Chromosome"/>
</dbReference>
<organism evidence="4 5">
    <name type="scientific">Methylotuvimicrobium buryatense</name>
    <name type="common">Methylomicrobium buryatense</name>
    <dbReference type="NCBI Taxonomy" id="95641"/>
    <lineage>
        <taxon>Bacteria</taxon>
        <taxon>Pseudomonadati</taxon>
        <taxon>Pseudomonadota</taxon>
        <taxon>Gammaproteobacteria</taxon>
        <taxon>Methylococcales</taxon>
        <taxon>Methylococcaceae</taxon>
        <taxon>Methylotuvimicrobium</taxon>
    </lineage>
</organism>
<dbReference type="GO" id="GO:0000976">
    <property type="term" value="F:transcription cis-regulatory region binding"/>
    <property type="evidence" value="ECO:0007669"/>
    <property type="project" value="TreeGrafter"/>
</dbReference>
<name>A0A4P9UPY0_METBY</name>
<dbReference type="OrthoDB" id="9151800at2"/>
<keyword evidence="1 2" id="KW-0238">DNA-binding</keyword>
<sequence length="223" mass="25112">MPEPTSKPLKTRTRLIIAASRIFAEKGFQEATIAEICEQAQTNIASVNYHFRDKESLYLEAWRHAFLKDLEIYPSDGGVDPSASAEQRLAGRIRSLIARIADDDSHFFAIINKEMAQPTSLLPEILEKEINPQRQAMLELIAECAGPNADERTIHFCHASIIGQCFHLLKVKHMQSHFPARRCNSELENPTAYADHVVHFSLAGIKALRDRLESSRGDETCES</sequence>
<evidence type="ECO:0000259" key="3">
    <source>
        <dbReference type="PROSITE" id="PS50977"/>
    </source>
</evidence>
<dbReference type="InterPro" id="IPR001647">
    <property type="entry name" value="HTH_TetR"/>
</dbReference>